<proteinExistence type="inferred from homology"/>
<comment type="catalytic activity">
    <reaction evidence="9">
        <text>6-phospho-D-gluconate = 2-dehydro-3-deoxy-6-phospho-D-gluconate + H2O</text>
        <dbReference type="Rhea" id="RHEA:17277"/>
        <dbReference type="ChEBI" id="CHEBI:15377"/>
        <dbReference type="ChEBI" id="CHEBI:57569"/>
        <dbReference type="ChEBI" id="CHEBI:58759"/>
        <dbReference type="EC" id="4.2.1.12"/>
    </reaction>
</comment>
<dbReference type="Gene3D" id="3.50.30.80">
    <property type="entry name" value="IlvD/EDD C-terminal domain-like"/>
    <property type="match status" value="1"/>
</dbReference>
<evidence type="ECO:0000259" key="12">
    <source>
        <dbReference type="Pfam" id="PF00920"/>
    </source>
</evidence>
<evidence type="ECO:0000256" key="8">
    <source>
        <dbReference type="ARBA" id="ARBA00023277"/>
    </source>
</evidence>
<name>A0A2P7R4X4_9GAMM</name>
<dbReference type="HAMAP" id="MF_02094">
    <property type="entry name" value="Edd"/>
    <property type="match status" value="1"/>
</dbReference>
<evidence type="ECO:0000256" key="2">
    <source>
        <dbReference type="ARBA" id="ARBA00022485"/>
    </source>
</evidence>
<evidence type="ECO:0000256" key="3">
    <source>
        <dbReference type="ARBA" id="ARBA00022723"/>
    </source>
</evidence>
<dbReference type="PROSITE" id="PS00886">
    <property type="entry name" value="ILVD_EDD_1"/>
    <property type="match status" value="1"/>
</dbReference>
<dbReference type="EC" id="4.2.1.12" evidence="9 10"/>
<dbReference type="NCBIfam" id="TIGR01196">
    <property type="entry name" value="edd"/>
    <property type="match status" value="1"/>
</dbReference>
<protein>
    <recommendedName>
        <fullName evidence="9 10">Phosphogluconate dehydratase</fullName>
        <ecNumber evidence="9 10">4.2.1.12</ecNumber>
    </recommendedName>
</protein>
<evidence type="ECO:0000256" key="10">
    <source>
        <dbReference type="NCBIfam" id="TIGR01196"/>
    </source>
</evidence>
<dbReference type="GO" id="GO:0051539">
    <property type="term" value="F:4 iron, 4 sulfur cluster binding"/>
    <property type="evidence" value="ECO:0007669"/>
    <property type="project" value="UniProtKB-UniRule"/>
</dbReference>
<comment type="cofactor">
    <cofactor evidence="9">
        <name>[4Fe-4S] cluster</name>
        <dbReference type="ChEBI" id="CHEBI:49883"/>
    </cofactor>
    <text evidence="9">Binds 1 [4Fe-4S] cluster.</text>
</comment>
<dbReference type="GO" id="GO:0005829">
    <property type="term" value="C:cytosol"/>
    <property type="evidence" value="ECO:0007669"/>
    <property type="project" value="TreeGrafter"/>
</dbReference>
<dbReference type="AlphaFoldDB" id="A0A2P7R4X4"/>
<dbReference type="InterPro" id="IPR042096">
    <property type="entry name" value="Dihydro-acid_dehy_C"/>
</dbReference>
<accession>A0A2P7R4X4</accession>
<evidence type="ECO:0000256" key="11">
    <source>
        <dbReference type="SAM" id="MobiDB-lite"/>
    </source>
</evidence>
<gene>
    <name evidence="9" type="primary">edd</name>
    <name evidence="14" type="ORF">C7H85_11445</name>
</gene>
<feature type="binding site" evidence="9">
    <location>
        <position position="154"/>
    </location>
    <ligand>
        <name>[4Fe-4S] cluster</name>
        <dbReference type="ChEBI" id="CHEBI:49883"/>
    </ligand>
</feature>
<keyword evidence="3 9" id="KW-0479">Metal-binding</keyword>
<keyword evidence="4 9" id="KW-0408">Iron</keyword>
<dbReference type="RefSeq" id="WP_106729833.1">
    <property type="nucleotide sequence ID" value="NZ_PXYG01000004.1"/>
</dbReference>
<keyword evidence="15" id="KW-1185">Reference proteome</keyword>
<feature type="domain" description="Dihydroxy-acid/6-phosphogluconate dehydratase C-terminal" evidence="13">
    <location>
        <begin position="404"/>
        <end position="593"/>
    </location>
</feature>
<keyword evidence="6 9" id="KW-0311">Gluconate utilization</keyword>
<organism evidence="14 15">
    <name type="scientific">Zobellella endophytica</name>
    <dbReference type="NCBI Taxonomy" id="2116700"/>
    <lineage>
        <taxon>Bacteria</taxon>
        <taxon>Pseudomonadati</taxon>
        <taxon>Pseudomonadota</taxon>
        <taxon>Gammaproteobacteria</taxon>
        <taxon>Aeromonadales</taxon>
        <taxon>Aeromonadaceae</taxon>
        <taxon>Zobellella</taxon>
    </lineage>
</organism>
<evidence type="ECO:0000313" key="14">
    <source>
        <dbReference type="EMBL" id="PSJ45263.1"/>
    </source>
</evidence>
<dbReference type="OrthoDB" id="9807077at2"/>
<sequence>MHHTLEHVTARILARSRASRAAYLQRMEHQAAQGKARAGLACGNLAHVVAAACSAQKKRLLDMTRANLAIVTAYNDMLSAHQPYDAYPAAIKAALAEHGHSAQVAGGVPAMCDGITQGQPGMELSLFSRDLIAQATAVSLSHNAFDATLLLGICDKIAPGQLIGALSFGQLPTAFIPAGPMPTGIGNEEKVRVRQQYAAGQVGREALQEMENRAYHAPGTCTFYGTANSNQLVFEAMGLMLPGSAFVAPESPLRHALTMEAALRLAAQATGVASRPLYRVLDEKAVVNGVVALLASGGSSNHTLHLVAIARAAGWVLNWDDFSELSAVVPLLARIYPNGPADINAFQEAGGVPLLLRLLAERGLLHTDALPVYGDYRDYLSAPTLDADGRLHWRPCADTRDPAVIAPRGQAFSASGGLRVLDGDLGRAIIKVSAVAPEHRLIQAPARIFDSQQAVVEAYRAGELHQDGVIVVRFNGPAANGMPELHQLMPLLGNLQQAGHRVALVTDGRLSGASGKIPAALHLTPEAARGGPLARLCDGDLITLDAERGTLAVDAPLRERLPATPDLSDNDAGCGRELFAPLRALVSDAEHGASLFSPPAPARPATQQEETPR</sequence>
<keyword evidence="7 9" id="KW-0456">Lyase</keyword>
<evidence type="ECO:0000259" key="13">
    <source>
        <dbReference type="Pfam" id="PF24877"/>
    </source>
</evidence>
<evidence type="ECO:0000256" key="5">
    <source>
        <dbReference type="ARBA" id="ARBA00023014"/>
    </source>
</evidence>
<dbReference type="UniPathway" id="UPA00226"/>
<comment type="similarity">
    <text evidence="1 9">Belongs to the IlvD/Edd family.</text>
</comment>
<dbReference type="InterPro" id="IPR000581">
    <property type="entry name" value="ILV_EDD_N"/>
</dbReference>
<evidence type="ECO:0000313" key="15">
    <source>
        <dbReference type="Proteomes" id="UP000240243"/>
    </source>
</evidence>
<reference evidence="14 15" key="1">
    <citation type="submission" date="2018-03" db="EMBL/GenBank/DDBJ databases">
        <title>The draft genome of Zobellella sp. 59N8.</title>
        <authorList>
            <person name="Liu L."/>
            <person name="Li L."/>
            <person name="Zhang X."/>
            <person name="Liang L."/>
            <person name="Wang T."/>
        </authorList>
    </citation>
    <scope>NUCLEOTIDE SEQUENCE [LARGE SCALE GENOMIC DNA]</scope>
    <source>
        <strain evidence="14 15">59N8</strain>
    </source>
</reference>
<feature type="domain" description="Dihydroxy-acid/6-phosphogluconate dehydratase N-terminal" evidence="12">
    <location>
        <begin position="65"/>
        <end position="375"/>
    </location>
</feature>
<dbReference type="PANTHER" id="PTHR43661">
    <property type="entry name" value="D-XYLONATE DEHYDRATASE"/>
    <property type="match status" value="1"/>
</dbReference>
<dbReference type="InterPro" id="IPR004786">
    <property type="entry name" value="6-phosphgluc_deHydtase"/>
</dbReference>
<keyword evidence="5 9" id="KW-0411">Iron-sulfur</keyword>
<dbReference type="InterPro" id="IPR037237">
    <property type="entry name" value="IlvD/EDD_N"/>
</dbReference>
<dbReference type="SUPFAM" id="SSF143975">
    <property type="entry name" value="IlvD/EDD N-terminal domain-like"/>
    <property type="match status" value="1"/>
</dbReference>
<evidence type="ECO:0000256" key="1">
    <source>
        <dbReference type="ARBA" id="ARBA00006486"/>
    </source>
</evidence>
<dbReference type="GO" id="GO:0004456">
    <property type="term" value="F:phosphogluconate dehydratase activity"/>
    <property type="evidence" value="ECO:0007669"/>
    <property type="project" value="UniProtKB-UniRule"/>
</dbReference>
<comment type="caution">
    <text evidence="14">The sequence shown here is derived from an EMBL/GenBank/DDBJ whole genome shotgun (WGS) entry which is preliminary data.</text>
</comment>
<dbReference type="PANTHER" id="PTHR43661:SF1">
    <property type="entry name" value="PHOSPHOGLUCONATE DEHYDRATASE"/>
    <property type="match status" value="1"/>
</dbReference>
<dbReference type="SUPFAM" id="SSF52016">
    <property type="entry name" value="LeuD/IlvD-like"/>
    <property type="match status" value="1"/>
</dbReference>
<comment type="pathway">
    <text evidence="9">Carbohydrate metabolism; Entner-Doudoroff pathway.</text>
</comment>
<evidence type="ECO:0000256" key="9">
    <source>
        <dbReference type="HAMAP-Rule" id="MF_02094"/>
    </source>
</evidence>
<dbReference type="EMBL" id="PXYG01000004">
    <property type="protein sequence ID" value="PSJ45263.1"/>
    <property type="molecule type" value="Genomic_DNA"/>
</dbReference>
<dbReference type="InterPro" id="IPR020558">
    <property type="entry name" value="DiOHA_6PGluconate_deHydtase_CS"/>
</dbReference>
<dbReference type="InterPro" id="IPR056740">
    <property type="entry name" value="ILV_EDD_C"/>
</dbReference>
<evidence type="ECO:0000256" key="6">
    <source>
        <dbReference type="ARBA" id="ARBA00023064"/>
    </source>
</evidence>
<dbReference type="Proteomes" id="UP000240243">
    <property type="component" value="Unassembled WGS sequence"/>
</dbReference>
<dbReference type="GO" id="GO:0046872">
    <property type="term" value="F:metal ion binding"/>
    <property type="evidence" value="ECO:0007669"/>
    <property type="project" value="UniProtKB-KW"/>
</dbReference>
<dbReference type="Pfam" id="PF00920">
    <property type="entry name" value="ILVD_EDD_N"/>
    <property type="match status" value="1"/>
</dbReference>
<evidence type="ECO:0000256" key="4">
    <source>
        <dbReference type="ARBA" id="ARBA00023004"/>
    </source>
</evidence>
<keyword evidence="8 9" id="KW-0119">Carbohydrate metabolism</keyword>
<dbReference type="Pfam" id="PF24877">
    <property type="entry name" value="ILV_EDD_C"/>
    <property type="match status" value="1"/>
</dbReference>
<dbReference type="PROSITE" id="PS00887">
    <property type="entry name" value="ILVD_EDD_2"/>
    <property type="match status" value="1"/>
</dbReference>
<evidence type="ECO:0000256" key="7">
    <source>
        <dbReference type="ARBA" id="ARBA00023239"/>
    </source>
</evidence>
<dbReference type="GO" id="GO:0009255">
    <property type="term" value="P:Entner-Doudoroff pathway through 6-phosphogluconate"/>
    <property type="evidence" value="ECO:0007669"/>
    <property type="project" value="UniProtKB-UniRule"/>
</dbReference>
<keyword evidence="2 9" id="KW-0004">4Fe-4S</keyword>
<feature type="region of interest" description="Disordered" evidence="11">
    <location>
        <begin position="591"/>
        <end position="613"/>
    </location>
</feature>
<dbReference type="GO" id="GO:0019521">
    <property type="term" value="P:D-gluconate metabolic process"/>
    <property type="evidence" value="ECO:0007669"/>
    <property type="project" value="UniProtKB-KW"/>
</dbReference>
<feature type="binding site" evidence="9">
    <location>
        <position position="221"/>
    </location>
    <ligand>
        <name>[4Fe-4S] cluster</name>
        <dbReference type="ChEBI" id="CHEBI:49883"/>
    </ligand>
</feature>
<comment type="function">
    <text evidence="9">Catalyzes the dehydration of 6-phospho-D-gluconate to 2-dehydro-3-deoxy-6-phospho-D-gluconate.</text>
</comment>